<evidence type="ECO:0000256" key="2">
    <source>
        <dbReference type="ARBA" id="ARBA00022603"/>
    </source>
</evidence>
<feature type="binding site" evidence="11">
    <location>
        <position position="76"/>
    </location>
    <ligand>
        <name>S-adenosyl-L-methionine</name>
        <dbReference type="ChEBI" id="CHEBI:59789"/>
    </ligand>
</feature>
<name>A0A5K7ZB05_9BACT</name>
<dbReference type="Gene3D" id="3.40.50.150">
    <property type="entry name" value="Vaccinia Virus protein VP39"/>
    <property type="match status" value="1"/>
</dbReference>
<evidence type="ECO:0000256" key="10">
    <source>
        <dbReference type="ARBA" id="ARBA00048970"/>
    </source>
</evidence>
<dbReference type="CDD" id="cd02440">
    <property type="entry name" value="AdoMet_MTases"/>
    <property type="match status" value="1"/>
</dbReference>
<dbReference type="GO" id="GO:0008650">
    <property type="term" value="F:rRNA (uridine-2'-O-)-methyltransferase activity"/>
    <property type="evidence" value="ECO:0007669"/>
    <property type="project" value="UniProtKB-UniRule"/>
</dbReference>
<dbReference type="EMBL" id="AP021875">
    <property type="protein sequence ID" value="BBO77359.1"/>
    <property type="molecule type" value="Genomic_DNA"/>
</dbReference>
<reference evidence="14 15" key="1">
    <citation type="submission" date="2019-11" db="EMBL/GenBank/DDBJ databases">
        <title>Comparative genomics of hydrocarbon-degrading Desulfosarcina strains.</title>
        <authorList>
            <person name="Watanabe M."/>
            <person name="Kojima H."/>
            <person name="Fukui M."/>
        </authorList>
    </citation>
    <scope>NUCLEOTIDE SEQUENCE [LARGE SCALE GENOMIC DNA]</scope>
    <source>
        <strain evidence="14 15">PP31</strain>
    </source>
</reference>
<dbReference type="AlphaFoldDB" id="A0A5K7ZB05"/>
<proteinExistence type="inferred from homology"/>
<evidence type="ECO:0000256" key="4">
    <source>
        <dbReference type="ARBA" id="ARBA00022691"/>
    </source>
</evidence>
<evidence type="ECO:0000256" key="7">
    <source>
        <dbReference type="ARBA" id="ARBA00041129"/>
    </source>
</evidence>
<feature type="binding site" evidence="11">
    <location>
        <position position="94"/>
    </location>
    <ligand>
        <name>S-adenosyl-L-methionine</name>
        <dbReference type="ChEBI" id="CHEBI:59789"/>
    </ligand>
</feature>
<comment type="subcellular location">
    <subcellularLocation>
        <location evidence="11">Cytoplasm</location>
    </subcellularLocation>
</comment>
<evidence type="ECO:0000313" key="14">
    <source>
        <dbReference type="EMBL" id="BBO77359.1"/>
    </source>
</evidence>
<dbReference type="EC" id="2.1.1.166" evidence="6 11"/>
<keyword evidence="2 11" id="KW-0489">Methyltransferase</keyword>
<comment type="catalytic activity">
    <reaction evidence="10 11">
        <text>uridine(2552) in 23S rRNA + S-adenosyl-L-methionine = 2'-O-methyluridine(2552) in 23S rRNA + S-adenosyl-L-homocysteine + H(+)</text>
        <dbReference type="Rhea" id="RHEA:42720"/>
        <dbReference type="Rhea" id="RHEA-COMP:10202"/>
        <dbReference type="Rhea" id="RHEA-COMP:10203"/>
        <dbReference type="ChEBI" id="CHEBI:15378"/>
        <dbReference type="ChEBI" id="CHEBI:57856"/>
        <dbReference type="ChEBI" id="CHEBI:59789"/>
        <dbReference type="ChEBI" id="CHEBI:65315"/>
        <dbReference type="ChEBI" id="CHEBI:74478"/>
        <dbReference type="EC" id="2.1.1.166"/>
    </reaction>
</comment>
<keyword evidence="3 11" id="KW-0808">Transferase</keyword>
<feature type="active site" description="Proton acceptor" evidence="11 12">
    <location>
        <position position="156"/>
    </location>
</feature>
<keyword evidence="15" id="KW-1185">Reference proteome</keyword>
<sequence length="200" mass="22139">MKQTSRKKNTWADHYTRQAKKENFAARSVYKLQEIQKKYSILSRGARVLDLGCAPGSWLQFAARQVGPGGLVVGIDLTPVTIQLPETVTVITGDVANLEGHLAELGQARFDAVLSDMAPATTGNRHVDQARSLGLCEMALYIAENHLVPGGHFVCKIFQSGDTKTFTEAVKSRFQRQNALRPKSTRKTSREVFIIGLQKR</sequence>
<dbReference type="KEGG" id="dwd:DSCW_47760"/>
<feature type="domain" description="Ribosomal RNA methyltransferase FtsJ" evidence="13">
    <location>
        <begin position="25"/>
        <end position="198"/>
    </location>
</feature>
<dbReference type="Proteomes" id="UP000427769">
    <property type="component" value="Chromosome"/>
</dbReference>
<feature type="binding site" evidence="11">
    <location>
        <position position="116"/>
    </location>
    <ligand>
        <name>S-adenosyl-L-methionine</name>
        <dbReference type="ChEBI" id="CHEBI:59789"/>
    </ligand>
</feature>
<dbReference type="PANTHER" id="PTHR10920:SF18">
    <property type="entry name" value="RRNA METHYLTRANSFERASE 2, MITOCHONDRIAL"/>
    <property type="match status" value="1"/>
</dbReference>
<evidence type="ECO:0000313" key="15">
    <source>
        <dbReference type="Proteomes" id="UP000427769"/>
    </source>
</evidence>
<dbReference type="InterPro" id="IPR029063">
    <property type="entry name" value="SAM-dependent_MTases_sf"/>
</dbReference>
<dbReference type="Pfam" id="PF01728">
    <property type="entry name" value="FtsJ"/>
    <property type="match status" value="1"/>
</dbReference>
<keyword evidence="11" id="KW-0963">Cytoplasm</keyword>
<comment type="function">
    <text evidence="5 11">Specifically methylates the uridine in position 2552 of 23S rRNA at the 2'-O position of the ribose in the fully assembled 50S ribosomal subunit.</text>
</comment>
<dbReference type="OrthoDB" id="9790080at2"/>
<evidence type="ECO:0000256" key="12">
    <source>
        <dbReference type="PIRSR" id="PIRSR005461-1"/>
    </source>
</evidence>
<feature type="binding site" evidence="11">
    <location>
        <position position="56"/>
    </location>
    <ligand>
        <name>S-adenosyl-L-methionine</name>
        <dbReference type="ChEBI" id="CHEBI:59789"/>
    </ligand>
</feature>
<dbReference type="SUPFAM" id="SSF53335">
    <property type="entry name" value="S-adenosyl-L-methionine-dependent methyltransferases"/>
    <property type="match status" value="1"/>
</dbReference>
<comment type="similarity">
    <text evidence="11">Belongs to the class I-like SAM-binding methyltransferase superfamily. RNA methyltransferase RlmE family.</text>
</comment>
<dbReference type="PIRSF" id="PIRSF005461">
    <property type="entry name" value="23S_rRNA_mtase"/>
    <property type="match status" value="1"/>
</dbReference>
<evidence type="ECO:0000256" key="11">
    <source>
        <dbReference type="HAMAP-Rule" id="MF_01547"/>
    </source>
</evidence>
<evidence type="ECO:0000256" key="1">
    <source>
        <dbReference type="ARBA" id="ARBA00022552"/>
    </source>
</evidence>
<evidence type="ECO:0000259" key="13">
    <source>
        <dbReference type="Pfam" id="PF01728"/>
    </source>
</evidence>
<dbReference type="GO" id="GO:0005737">
    <property type="term" value="C:cytoplasm"/>
    <property type="evidence" value="ECO:0007669"/>
    <property type="project" value="UniProtKB-SubCell"/>
</dbReference>
<dbReference type="InterPro" id="IPR050082">
    <property type="entry name" value="RNA_methyltr_RlmE"/>
</dbReference>
<dbReference type="PANTHER" id="PTHR10920">
    <property type="entry name" value="RIBOSOMAL RNA METHYLTRANSFERASE"/>
    <property type="match status" value="1"/>
</dbReference>
<feature type="binding site" evidence="11">
    <location>
        <position position="58"/>
    </location>
    <ligand>
        <name>S-adenosyl-L-methionine</name>
        <dbReference type="ChEBI" id="CHEBI:59789"/>
    </ligand>
</feature>
<protein>
    <recommendedName>
        <fullName evidence="7 11">Ribosomal RNA large subunit methyltransferase E</fullName>
        <ecNumber evidence="6 11">2.1.1.166</ecNumber>
    </recommendedName>
    <alternativeName>
        <fullName evidence="9 11">23S rRNA Um2552 methyltransferase</fullName>
    </alternativeName>
    <alternativeName>
        <fullName evidence="8 11">rRNA (uridine-2'-O-)-methyltransferase</fullName>
    </alternativeName>
</protein>
<evidence type="ECO:0000256" key="6">
    <source>
        <dbReference type="ARBA" id="ARBA00038861"/>
    </source>
</evidence>
<dbReference type="RefSeq" id="WP_155306116.1">
    <property type="nucleotide sequence ID" value="NZ_AP021875.1"/>
</dbReference>
<keyword evidence="1 11" id="KW-0698">rRNA processing</keyword>
<keyword evidence="4 11" id="KW-0949">S-adenosyl-L-methionine</keyword>
<dbReference type="InterPro" id="IPR002877">
    <property type="entry name" value="RNA_MeTrfase_FtsJ_dom"/>
</dbReference>
<gene>
    <name evidence="11 14" type="primary">rlmE</name>
    <name evidence="11" type="synonym">ftsJ</name>
    <name evidence="11" type="synonym">rrmJ</name>
    <name evidence="14" type="ORF">DSCW_47760</name>
</gene>
<evidence type="ECO:0000256" key="9">
    <source>
        <dbReference type="ARBA" id="ARBA00042745"/>
    </source>
</evidence>
<evidence type="ECO:0000256" key="3">
    <source>
        <dbReference type="ARBA" id="ARBA00022679"/>
    </source>
</evidence>
<evidence type="ECO:0000256" key="5">
    <source>
        <dbReference type="ARBA" id="ARBA00037569"/>
    </source>
</evidence>
<evidence type="ECO:0000256" key="8">
    <source>
        <dbReference type="ARBA" id="ARBA00041995"/>
    </source>
</evidence>
<dbReference type="InterPro" id="IPR015507">
    <property type="entry name" value="rRNA-MeTfrase_E"/>
</dbReference>
<organism evidence="14 15">
    <name type="scientific">Desulfosarcina widdelii</name>
    <dbReference type="NCBI Taxonomy" id="947919"/>
    <lineage>
        <taxon>Bacteria</taxon>
        <taxon>Pseudomonadati</taxon>
        <taxon>Thermodesulfobacteriota</taxon>
        <taxon>Desulfobacteria</taxon>
        <taxon>Desulfobacterales</taxon>
        <taxon>Desulfosarcinaceae</taxon>
        <taxon>Desulfosarcina</taxon>
    </lineage>
</organism>
<accession>A0A5K7ZB05</accession>
<dbReference type="HAMAP" id="MF_01547">
    <property type="entry name" value="RNA_methyltr_E"/>
    <property type="match status" value="1"/>
</dbReference>